<comment type="subcellular location">
    <subcellularLocation>
        <location evidence="6">Cytoplasm</location>
    </subcellularLocation>
</comment>
<keyword evidence="4 6" id="KW-0067">ATP-binding</keyword>
<dbReference type="CDD" id="cd01992">
    <property type="entry name" value="TilS_N"/>
    <property type="match status" value="1"/>
</dbReference>
<dbReference type="InterPro" id="IPR014729">
    <property type="entry name" value="Rossmann-like_a/b/a_fold"/>
</dbReference>
<dbReference type="SUPFAM" id="SSF52402">
    <property type="entry name" value="Adenine nucleotide alpha hydrolases-like"/>
    <property type="match status" value="1"/>
</dbReference>
<dbReference type="Proteomes" id="UP000238322">
    <property type="component" value="Unassembled WGS sequence"/>
</dbReference>
<dbReference type="NCBIfam" id="TIGR02432">
    <property type="entry name" value="lysidine_TilS_N"/>
    <property type="match status" value="1"/>
</dbReference>
<evidence type="ECO:0000256" key="5">
    <source>
        <dbReference type="ARBA" id="ARBA00048539"/>
    </source>
</evidence>
<accession>A0A2S8FQE0</accession>
<feature type="domain" description="tRNA(Ile)-lysidine/2-thiocytidine synthase N-terminal" evidence="7">
    <location>
        <begin position="22"/>
        <end position="209"/>
    </location>
</feature>
<evidence type="ECO:0000256" key="2">
    <source>
        <dbReference type="ARBA" id="ARBA00022694"/>
    </source>
</evidence>
<dbReference type="EC" id="6.3.4.19" evidence="6"/>
<comment type="similarity">
    <text evidence="6">Belongs to the tRNA(Ile)-lysidine synthase family.</text>
</comment>
<dbReference type="EMBL" id="PUHY01000010">
    <property type="protein sequence ID" value="PQO34398.1"/>
    <property type="molecule type" value="Genomic_DNA"/>
</dbReference>
<keyword evidence="2 6" id="KW-0819">tRNA processing</keyword>
<evidence type="ECO:0000256" key="3">
    <source>
        <dbReference type="ARBA" id="ARBA00022741"/>
    </source>
</evidence>
<evidence type="ECO:0000256" key="6">
    <source>
        <dbReference type="HAMAP-Rule" id="MF_01161"/>
    </source>
</evidence>
<keyword evidence="3 6" id="KW-0547">Nucleotide-binding</keyword>
<name>A0A2S8FQE0_9BACT</name>
<keyword evidence="6" id="KW-0963">Cytoplasm</keyword>
<comment type="domain">
    <text evidence="6">The N-terminal region contains the highly conserved SGGXDS motif, predicted to be a P-loop motif involved in ATP binding.</text>
</comment>
<dbReference type="InterPro" id="IPR011063">
    <property type="entry name" value="TilS/TtcA_N"/>
</dbReference>
<dbReference type="HAMAP" id="MF_01161">
    <property type="entry name" value="tRNA_Ile_lys_synt"/>
    <property type="match status" value="1"/>
</dbReference>
<dbReference type="GO" id="GO:0005737">
    <property type="term" value="C:cytoplasm"/>
    <property type="evidence" value="ECO:0007669"/>
    <property type="project" value="UniProtKB-SubCell"/>
</dbReference>
<dbReference type="Gene3D" id="3.40.50.620">
    <property type="entry name" value="HUPs"/>
    <property type="match status" value="1"/>
</dbReference>
<proteinExistence type="inferred from homology"/>
<evidence type="ECO:0000313" key="9">
    <source>
        <dbReference type="Proteomes" id="UP000238322"/>
    </source>
</evidence>
<dbReference type="AlphaFoldDB" id="A0A2S8FQE0"/>
<comment type="caution">
    <text evidence="8">The sequence shown here is derived from an EMBL/GenBank/DDBJ whole genome shotgun (WGS) entry which is preliminary data.</text>
</comment>
<sequence length="334" mass="38021">MSDLSQRFFEQWPRDSWRNRSILVAVSGGADSVALLRLLADRADPATRNKLVVVHFNHRLRGSASDEDAAFVEALAAKLELATCFEAASSGWVQEAVGGQGLEANARGMRYAFFERVAREVEARYLVTAHHRDDQIETVLHRILRGTGIAGLGGIQTAREWLPGVGLVRPLLSFSRHEIVQYLRSIDQPWREDTSNATDAFTRNRIRNQLLPHLRDAYGDHVDDALFRLGRQANDCQEVIDLQVQELLDTAVKTSTFGRSVVVRKLEKVHPYLVRELFVRIWTDQNWPRQEMTQLHWERLSNLAKSDDLTATDTMPGNIRVFRDEDVLVLRMLG</sequence>
<dbReference type="Pfam" id="PF01171">
    <property type="entry name" value="ATP_bind_3"/>
    <property type="match status" value="1"/>
</dbReference>
<keyword evidence="1 6" id="KW-0436">Ligase</keyword>
<feature type="binding site" evidence="6">
    <location>
        <begin position="27"/>
        <end position="32"/>
    </location>
    <ligand>
        <name>ATP</name>
        <dbReference type="ChEBI" id="CHEBI:30616"/>
    </ligand>
</feature>
<evidence type="ECO:0000259" key="7">
    <source>
        <dbReference type="Pfam" id="PF01171"/>
    </source>
</evidence>
<dbReference type="GO" id="GO:0032267">
    <property type="term" value="F:tRNA(Ile)-lysidine synthase activity"/>
    <property type="evidence" value="ECO:0007669"/>
    <property type="project" value="UniProtKB-EC"/>
</dbReference>
<dbReference type="InterPro" id="IPR012795">
    <property type="entry name" value="tRNA_Ile_lys_synt_N"/>
</dbReference>
<evidence type="ECO:0000313" key="8">
    <source>
        <dbReference type="EMBL" id="PQO34398.1"/>
    </source>
</evidence>
<dbReference type="GO" id="GO:0005524">
    <property type="term" value="F:ATP binding"/>
    <property type="evidence" value="ECO:0007669"/>
    <property type="project" value="UniProtKB-UniRule"/>
</dbReference>
<protein>
    <recommendedName>
        <fullName evidence="6">tRNA(Ile)-lysidine synthase</fullName>
        <ecNumber evidence="6">6.3.4.19</ecNumber>
    </recommendedName>
    <alternativeName>
        <fullName evidence="6">tRNA(Ile)-2-lysyl-cytidine synthase</fullName>
    </alternativeName>
    <alternativeName>
        <fullName evidence="6">tRNA(Ile)-lysidine synthetase</fullName>
    </alternativeName>
</protein>
<evidence type="ECO:0000256" key="4">
    <source>
        <dbReference type="ARBA" id="ARBA00022840"/>
    </source>
</evidence>
<organism evidence="8 9">
    <name type="scientific">Blastopirellula marina</name>
    <dbReference type="NCBI Taxonomy" id="124"/>
    <lineage>
        <taxon>Bacteria</taxon>
        <taxon>Pseudomonadati</taxon>
        <taxon>Planctomycetota</taxon>
        <taxon>Planctomycetia</taxon>
        <taxon>Pirellulales</taxon>
        <taxon>Pirellulaceae</taxon>
        <taxon>Blastopirellula</taxon>
    </lineage>
</organism>
<dbReference type="InterPro" id="IPR012094">
    <property type="entry name" value="tRNA_Ile_lys_synt"/>
</dbReference>
<gene>
    <name evidence="6 8" type="primary">tilS</name>
    <name evidence="8" type="ORF">C5Y83_12790</name>
</gene>
<dbReference type="PANTHER" id="PTHR43033:SF1">
    <property type="entry name" value="TRNA(ILE)-LYSIDINE SYNTHASE-RELATED"/>
    <property type="match status" value="1"/>
</dbReference>
<dbReference type="GO" id="GO:0006400">
    <property type="term" value="P:tRNA modification"/>
    <property type="evidence" value="ECO:0007669"/>
    <property type="project" value="UniProtKB-UniRule"/>
</dbReference>
<comment type="function">
    <text evidence="6">Ligates lysine onto the cytidine present at position 34 of the AUA codon-specific tRNA(Ile) that contains the anticodon CAU, in an ATP-dependent manner. Cytidine is converted to lysidine, thus changing the amino acid specificity of the tRNA from methionine to isoleucine.</text>
</comment>
<reference evidence="8 9" key="1">
    <citation type="submission" date="2018-02" db="EMBL/GenBank/DDBJ databases">
        <title>Comparative genomes isolates from brazilian mangrove.</title>
        <authorList>
            <person name="Araujo J.E."/>
            <person name="Taketani R.G."/>
            <person name="Silva M.C.P."/>
            <person name="Loureco M.V."/>
            <person name="Andreote F.D."/>
        </authorList>
    </citation>
    <scope>NUCLEOTIDE SEQUENCE [LARGE SCALE GENOMIC DNA]</scope>
    <source>
        <strain evidence="8 9">Hex-1 MGV</strain>
    </source>
</reference>
<evidence type="ECO:0000256" key="1">
    <source>
        <dbReference type="ARBA" id="ARBA00022598"/>
    </source>
</evidence>
<comment type="catalytic activity">
    <reaction evidence="5 6">
        <text>cytidine(34) in tRNA(Ile2) + L-lysine + ATP = lysidine(34) in tRNA(Ile2) + AMP + diphosphate + H(+)</text>
        <dbReference type="Rhea" id="RHEA:43744"/>
        <dbReference type="Rhea" id="RHEA-COMP:10625"/>
        <dbReference type="Rhea" id="RHEA-COMP:10670"/>
        <dbReference type="ChEBI" id="CHEBI:15378"/>
        <dbReference type="ChEBI" id="CHEBI:30616"/>
        <dbReference type="ChEBI" id="CHEBI:32551"/>
        <dbReference type="ChEBI" id="CHEBI:33019"/>
        <dbReference type="ChEBI" id="CHEBI:82748"/>
        <dbReference type="ChEBI" id="CHEBI:83665"/>
        <dbReference type="ChEBI" id="CHEBI:456215"/>
        <dbReference type="EC" id="6.3.4.19"/>
    </reaction>
</comment>
<dbReference type="PANTHER" id="PTHR43033">
    <property type="entry name" value="TRNA(ILE)-LYSIDINE SYNTHASE-RELATED"/>
    <property type="match status" value="1"/>
</dbReference>